<dbReference type="Gene3D" id="2.170.280.10">
    <property type="entry name" value="f41 fragment of flagellin, middle domain"/>
    <property type="match status" value="1"/>
</dbReference>
<gene>
    <name evidence="6" type="ORF">ASN18_1999</name>
</gene>
<dbReference type="InterPro" id="IPR042187">
    <property type="entry name" value="Flagellin_C_sub2"/>
</dbReference>
<keyword evidence="7" id="KW-1185">Reference proteome</keyword>
<sequence>MAMVINTNMQSINAQRNLMLTQGPLQQAMERLSSGLRINSAADDAAGLAIATRMTSQTRGLNVAIRNANDGLSMVQTAEGSLSQMTSNLQRMRELTVQATSGQYGASDVGAMQMEVNSLVEDIGRISVQTSFNNKNLLDGTFTAGLAVSYNASNSQITVSIGSMNTDLLGGNIFTATGKDGALLYLKDIHTATSVGVQGVGDGAWQSGAGAPYAYSYTAKAQITYTGQASLLINDSTTTTGYASRASNAIAIIDGALATVTSARSAMGAKANAFNAAVVNLSNVVETTTAANSRIMDADFAAETANLTRSMILQQSGISVLSQANTQPQNVLALLK</sequence>
<keyword evidence="6" id="KW-0282">Flagellum</keyword>
<dbReference type="EMBL" id="LNQR01000070">
    <property type="protein sequence ID" value="KWT84072.1"/>
    <property type="molecule type" value="Genomic_DNA"/>
</dbReference>
<evidence type="ECO:0000313" key="6">
    <source>
        <dbReference type="EMBL" id="KWT84072.1"/>
    </source>
</evidence>
<protein>
    <recommendedName>
        <fullName evidence="3">Flagellin</fullName>
    </recommendedName>
</protein>
<dbReference type="Gene3D" id="6.10.10.10">
    <property type="entry name" value="Flagellar export chaperone, C-terminal domain"/>
    <property type="match status" value="1"/>
</dbReference>
<evidence type="ECO:0000256" key="3">
    <source>
        <dbReference type="RuleBase" id="RU362073"/>
    </source>
</evidence>
<dbReference type="Pfam" id="PF00700">
    <property type="entry name" value="Flagellin_C"/>
    <property type="match status" value="1"/>
</dbReference>
<organism evidence="6 7">
    <name type="scientific">Candidatus Magnetominusculus xianensis</name>
    <dbReference type="NCBI Taxonomy" id="1748249"/>
    <lineage>
        <taxon>Bacteria</taxon>
        <taxon>Pseudomonadati</taxon>
        <taxon>Nitrospirota</taxon>
        <taxon>Nitrospiria</taxon>
        <taxon>Nitrospirales</taxon>
        <taxon>Nitrospiraceae</taxon>
        <taxon>Candidatus Magnetominusculus</taxon>
    </lineage>
</organism>
<dbReference type="PRINTS" id="PR00207">
    <property type="entry name" value="FLAGELLIN"/>
</dbReference>
<accession>A0ABR5SE34</accession>
<dbReference type="Gene3D" id="2.30.220.10">
    <property type="entry name" value="f41 fragment of flagellin, C-terminal domain"/>
    <property type="match status" value="1"/>
</dbReference>
<name>A0ABR5SE34_9BACT</name>
<comment type="similarity">
    <text evidence="1 3">Belongs to the bacterial flagellin family.</text>
</comment>
<feature type="domain" description="Flagellin N-terminal" evidence="4">
    <location>
        <begin position="5"/>
        <end position="143"/>
    </location>
</feature>
<comment type="caution">
    <text evidence="6">The sequence shown here is derived from an EMBL/GenBank/DDBJ whole genome shotgun (WGS) entry which is preliminary data.</text>
</comment>
<evidence type="ECO:0000313" key="7">
    <source>
        <dbReference type="Proteomes" id="UP000060487"/>
    </source>
</evidence>
<evidence type="ECO:0000259" key="5">
    <source>
        <dbReference type="Pfam" id="PF00700"/>
    </source>
</evidence>
<evidence type="ECO:0000259" key="4">
    <source>
        <dbReference type="Pfam" id="PF00669"/>
    </source>
</evidence>
<keyword evidence="6" id="KW-0966">Cell projection</keyword>
<dbReference type="Proteomes" id="UP000060487">
    <property type="component" value="Unassembled WGS sequence"/>
</dbReference>
<dbReference type="Pfam" id="PF00669">
    <property type="entry name" value="Flagellin_N"/>
    <property type="match status" value="1"/>
</dbReference>
<dbReference type="SUPFAM" id="SSF64518">
    <property type="entry name" value="Phase 1 flagellin"/>
    <property type="match status" value="1"/>
</dbReference>
<dbReference type="InterPro" id="IPR001029">
    <property type="entry name" value="Flagellin_N"/>
</dbReference>
<proteinExistence type="inferred from homology"/>
<dbReference type="Gene3D" id="1.20.1330.10">
    <property type="entry name" value="f41 fragment of flagellin, N-terminal domain"/>
    <property type="match status" value="1"/>
</dbReference>
<dbReference type="InterPro" id="IPR046358">
    <property type="entry name" value="Flagellin_C"/>
</dbReference>
<dbReference type="InterPro" id="IPR001492">
    <property type="entry name" value="Flagellin"/>
</dbReference>
<keyword evidence="3" id="KW-0964">Secreted</keyword>
<dbReference type="PANTHER" id="PTHR42792:SF2">
    <property type="entry name" value="FLAGELLIN"/>
    <property type="match status" value="1"/>
</dbReference>
<keyword evidence="2 3" id="KW-0975">Bacterial flagellum</keyword>
<comment type="subcellular location">
    <subcellularLocation>
        <location evidence="3">Secreted</location>
    </subcellularLocation>
    <subcellularLocation>
        <location evidence="3">Bacterial flagellum</location>
    </subcellularLocation>
</comment>
<keyword evidence="6" id="KW-0969">Cilium</keyword>
<evidence type="ECO:0000256" key="2">
    <source>
        <dbReference type="ARBA" id="ARBA00023143"/>
    </source>
</evidence>
<reference evidence="6 7" key="1">
    <citation type="submission" date="2015-11" db="EMBL/GenBank/DDBJ databases">
        <authorList>
            <person name="Lin W."/>
        </authorList>
    </citation>
    <scope>NUCLEOTIDE SEQUENCE [LARGE SCALE GENOMIC DNA]</scope>
    <source>
        <strain evidence="6 7">HCH-1</strain>
    </source>
</reference>
<dbReference type="PANTHER" id="PTHR42792">
    <property type="entry name" value="FLAGELLIN"/>
    <property type="match status" value="1"/>
</dbReference>
<evidence type="ECO:0000256" key="1">
    <source>
        <dbReference type="ARBA" id="ARBA00005709"/>
    </source>
</evidence>
<dbReference type="Gene3D" id="6.10.280.190">
    <property type="match status" value="1"/>
</dbReference>
<comment type="function">
    <text evidence="3">Flagellin is the subunit protein which polymerizes to form the filaments of bacterial flagella.</text>
</comment>
<feature type="domain" description="Flagellin C-terminal" evidence="5">
    <location>
        <begin position="250"/>
        <end position="335"/>
    </location>
</feature>